<gene>
    <name evidence="2" type="ORF">PG2T_01650</name>
</gene>
<reference evidence="3" key="1">
    <citation type="submission" date="2016-03" db="EMBL/GenBank/DDBJ databases">
        <title>Complete genome sequence of Solimmundus cernigliae, representing a novel lineage of polycyclic aromatic hydrocarbon degraders within the Gammaproteobacteria.</title>
        <authorList>
            <person name="Singleton D.R."/>
            <person name="Dickey A.N."/>
            <person name="Scholl E.H."/>
            <person name="Wright F.A."/>
            <person name="Aitken M.D."/>
        </authorList>
    </citation>
    <scope>NUCLEOTIDE SEQUENCE [LARGE SCALE GENOMIC DNA]</scope>
    <source>
        <strain evidence="3">TR3.2</strain>
    </source>
</reference>
<keyword evidence="3" id="KW-1185">Reference proteome</keyword>
<organism evidence="2 3">
    <name type="scientific">Immundisolibacter cernigliae</name>
    <dbReference type="NCBI Taxonomy" id="1810504"/>
    <lineage>
        <taxon>Bacteria</taxon>
        <taxon>Pseudomonadati</taxon>
        <taxon>Pseudomonadota</taxon>
        <taxon>Gammaproteobacteria</taxon>
        <taxon>Immundisolibacterales</taxon>
        <taxon>Immundisolibacteraceae</taxon>
        <taxon>Immundisolibacter</taxon>
    </lineage>
</organism>
<dbReference type="STRING" id="1810504.PG2T_01650"/>
<dbReference type="AlphaFoldDB" id="A0A1B1YXM3"/>
<dbReference type="EMBL" id="CP014671">
    <property type="protein sequence ID" value="ANX05437.1"/>
    <property type="molecule type" value="Genomic_DNA"/>
</dbReference>
<evidence type="ECO:0000313" key="3">
    <source>
        <dbReference type="Proteomes" id="UP000092952"/>
    </source>
</evidence>
<evidence type="ECO:0000259" key="1">
    <source>
        <dbReference type="SMART" id="SM00966"/>
    </source>
</evidence>
<dbReference type="RefSeq" id="WP_068807535.1">
    <property type="nucleotide sequence ID" value="NZ_CP014671.1"/>
</dbReference>
<dbReference type="InterPro" id="IPR037914">
    <property type="entry name" value="SpoVT-AbrB_sf"/>
</dbReference>
<dbReference type="SUPFAM" id="SSF89447">
    <property type="entry name" value="AbrB/MazE/MraZ-like"/>
    <property type="match status" value="1"/>
</dbReference>
<dbReference type="SMART" id="SM00966">
    <property type="entry name" value="SpoVT_AbrB"/>
    <property type="match status" value="1"/>
</dbReference>
<feature type="domain" description="SpoVT-AbrB" evidence="1">
    <location>
        <begin position="3"/>
        <end position="48"/>
    </location>
</feature>
<dbReference type="Proteomes" id="UP000092952">
    <property type="component" value="Chromosome"/>
</dbReference>
<dbReference type="GO" id="GO:0003677">
    <property type="term" value="F:DNA binding"/>
    <property type="evidence" value="ECO:0007669"/>
    <property type="project" value="InterPro"/>
</dbReference>
<dbReference type="KEGG" id="gbi:PG2T_01650"/>
<proteinExistence type="predicted"/>
<evidence type="ECO:0000313" key="2">
    <source>
        <dbReference type="EMBL" id="ANX05437.1"/>
    </source>
</evidence>
<sequence length="74" mass="8294">MRSTITARGQTVVPAQIRRRFKLTPAQRLEWVIEADGIRVIPVCEDPVRAFRGQGKGGATARLLATRKLDRAHE</sequence>
<dbReference type="Pfam" id="PF04014">
    <property type="entry name" value="MazE_antitoxin"/>
    <property type="match status" value="1"/>
</dbReference>
<dbReference type="OrthoDB" id="9809003at2"/>
<dbReference type="InterPro" id="IPR007159">
    <property type="entry name" value="SpoVT-AbrB_dom"/>
</dbReference>
<protein>
    <submittedName>
        <fullName evidence="2">AbrB family transcriptional regulator</fullName>
    </submittedName>
</protein>
<dbReference type="Gene3D" id="2.10.260.10">
    <property type="match status" value="1"/>
</dbReference>
<dbReference type="InParanoid" id="A0A1B1YXM3"/>
<name>A0A1B1YXM3_9GAMM</name>
<accession>A0A1B1YXM3</accession>